<dbReference type="PANTHER" id="PTHR43798">
    <property type="entry name" value="MONOACYLGLYCEROL LIPASE"/>
    <property type="match status" value="1"/>
</dbReference>
<dbReference type="Pfam" id="PF00561">
    <property type="entry name" value="Abhydrolase_1"/>
    <property type="match status" value="1"/>
</dbReference>
<name>A0ABS5L6E5_9ACTN</name>
<dbReference type="PRINTS" id="PR00111">
    <property type="entry name" value="ABHYDROLASE"/>
</dbReference>
<organism evidence="2 3">
    <name type="scientific">Catenulispora pinistramenti</name>
    <dbReference type="NCBI Taxonomy" id="2705254"/>
    <lineage>
        <taxon>Bacteria</taxon>
        <taxon>Bacillati</taxon>
        <taxon>Actinomycetota</taxon>
        <taxon>Actinomycetes</taxon>
        <taxon>Catenulisporales</taxon>
        <taxon>Catenulisporaceae</taxon>
        <taxon>Catenulispora</taxon>
    </lineage>
</organism>
<dbReference type="InterPro" id="IPR000073">
    <property type="entry name" value="AB_hydrolase_1"/>
</dbReference>
<evidence type="ECO:0000313" key="2">
    <source>
        <dbReference type="EMBL" id="MBS2553928.1"/>
    </source>
</evidence>
<dbReference type="InterPro" id="IPR050266">
    <property type="entry name" value="AB_hydrolase_sf"/>
</dbReference>
<keyword evidence="2" id="KW-0378">Hydrolase</keyword>
<evidence type="ECO:0000259" key="1">
    <source>
        <dbReference type="Pfam" id="PF00561"/>
    </source>
</evidence>
<dbReference type="SUPFAM" id="SSF53474">
    <property type="entry name" value="alpha/beta-Hydrolases"/>
    <property type="match status" value="1"/>
</dbReference>
<protein>
    <submittedName>
        <fullName evidence="2">Alpha/beta hydrolase</fullName>
    </submittedName>
</protein>
<dbReference type="Proteomes" id="UP000730482">
    <property type="component" value="Unassembled WGS sequence"/>
</dbReference>
<dbReference type="PANTHER" id="PTHR43798:SF33">
    <property type="entry name" value="HYDROLASE, PUTATIVE (AFU_ORTHOLOGUE AFUA_2G14860)-RELATED"/>
    <property type="match status" value="1"/>
</dbReference>
<dbReference type="EMBL" id="JAAFYZ010000300">
    <property type="protein sequence ID" value="MBS2553928.1"/>
    <property type="molecule type" value="Genomic_DNA"/>
</dbReference>
<proteinExistence type="predicted"/>
<sequence length="290" mass="30961">MEQHIPDRSWRAEEQFVELGDARAHVVRNGAPEAPVLLLVHGLGASTAWWNPVVPCLADAYRVVRVDLLGHGRSTGPKSGDAAYSVPGQAERIGAVLEQLGINRVLLAVGHSTGGSVVAELARQRPDAVSALVLIGTGPYPEADTSDSPLSRLLFARVPGAFLWRAFNTAIVRKSLSTAFAKPAAPLPDELADRTRGMTHHALAATARGSLAYIREQPMPDRLTALGKPLLVVFGAQDARWRSAAAEDYRVVPGARVVVLPGIGHTPMYDDPQTTCDLLLEFAGSAVQTH</sequence>
<reference evidence="2 3" key="1">
    <citation type="submission" date="2020-02" db="EMBL/GenBank/DDBJ databases">
        <title>Acidophilic actinobacteria isolated from forest soil.</title>
        <authorList>
            <person name="Golinska P."/>
        </authorList>
    </citation>
    <scope>NUCLEOTIDE SEQUENCE [LARGE SCALE GENOMIC DNA]</scope>
    <source>
        <strain evidence="2 3">NL8</strain>
    </source>
</reference>
<accession>A0ABS5L6E5</accession>
<dbReference type="Gene3D" id="3.40.50.1820">
    <property type="entry name" value="alpha/beta hydrolase"/>
    <property type="match status" value="1"/>
</dbReference>
<gene>
    <name evidence="2" type="ORF">KGQ19_44455</name>
</gene>
<evidence type="ECO:0000313" key="3">
    <source>
        <dbReference type="Proteomes" id="UP000730482"/>
    </source>
</evidence>
<keyword evidence="3" id="KW-1185">Reference proteome</keyword>
<dbReference type="GO" id="GO:0016787">
    <property type="term" value="F:hydrolase activity"/>
    <property type="evidence" value="ECO:0007669"/>
    <property type="project" value="UniProtKB-KW"/>
</dbReference>
<dbReference type="InterPro" id="IPR029058">
    <property type="entry name" value="AB_hydrolase_fold"/>
</dbReference>
<feature type="domain" description="AB hydrolase-1" evidence="1">
    <location>
        <begin position="35"/>
        <end position="272"/>
    </location>
</feature>
<dbReference type="RefSeq" id="WP_212020957.1">
    <property type="nucleotide sequence ID" value="NZ_JAAFYZ010000300.1"/>
</dbReference>
<comment type="caution">
    <text evidence="2">The sequence shown here is derived from an EMBL/GenBank/DDBJ whole genome shotgun (WGS) entry which is preliminary data.</text>
</comment>